<evidence type="ECO:0000313" key="2">
    <source>
        <dbReference type="EMBL" id="JAT36071.1"/>
    </source>
</evidence>
<gene>
    <name evidence="2" type="ORF">g.222</name>
</gene>
<dbReference type="EMBL" id="GEBQ01003906">
    <property type="protein sequence ID" value="JAT36071.1"/>
    <property type="molecule type" value="Transcribed_RNA"/>
</dbReference>
<feature type="compositionally biased region" description="Basic and acidic residues" evidence="1">
    <location>
        <begin position="43"/>
        <end position="63"/>
    </location>
</feature>
<feature type="region of interest" description="Disordered" evidence="1">
    <location>
        <begin position="42"/>
        <end position="75"/>
    </location>
</feature>
<organism evidence="2">
    <name type="scientific">Graphocephala atropunctata</name>
    <dbReference type="NCBI Taxonomy" id="36148"/>
    <lineage>
        <taxon>Eukaryota</taxon>
        <taxon>Metazoa</taxon>
        <taxon>Ecdysozoa</taxon>
        <taxon>Arthropoda</taxon>
        <taxon>Hexapoda</taxon>
        <taxon>Insecta</taxon>
        <taxon>Pterygota</taxon>
        <taxon>Neoptera</taxon>
        <taxon>Paraneoptera</taxon>
        <taxon>Hemiptera</taxon>
        <taxon>Auchenorrhyncha</taxon>
        <taxon>Membracoidea</taxon>
        <taxon>Cicadellidae</taxon>
        <taxon>Cicadellinae</taxon>
        <taxon>Cicadellini</taxon>
        <taxon>Graphocephala</taxon>
    </lineage>
</organism>
<sequence length="197" mass="22514">MPPLSYPTNIYKLVSRRICTTNITNKKCQDRLKKKKSSNSCCKESKVCDSSKNKPSKPEKCEPDIPAMSKPSKPQKCEPDIPPFCSKETAMECIQRLKEVQRAWGQVAHESQKTWKFIESQTKQDPCGKPKTQDIDPCQRPQKQETPIHCQRPKNSGGKWTPLCYLVGFAFLANIAYCIYKHEEDKEKGKESKGTDE</sequence>
<feature type="region of interest" description="Disordered" evidence="1">
    <location>
        <begin position="121"/>
        <end position="152"/>
    </location>
</feature>
<dbReference type="AlphaFoldDB" id="A0A1B6MJJ0"/>
<accession>A0A1B6MJJ0</accession>
<protein>
    <submittedName>
        <fullName evidence="2">Uncharacterized protein</fullName>
    </submittedName>
</protein>
<reference evidence="2" key="1">
    <citation type="submission" date="2015-11" db="EMBL/GenBank/DDBJ databases">
        <title>De novo transcriptome assembly of four potential Pierce s Disease insect vectors from Arizona vineyards.</title>
        <authorList>
            <person name="Tassone E.E."/>
        </authorList>
    </citation>
    <scope>NUCLEOTIDE SEQUENCE</scope>
</reference>
<name>A0A1B6MJJ0_9HEMI</name>
<evidence type="ECO:0000256" key="1">
    <source>
        <dbReference type="SAM" id="MobiDB-lite"/>
    </source>
</evidence>
<proteinExistence type="predicted"/>